<accession>A0A124GQ91</accession>
<dbReference type="EMBL" id="LLXE01000367">
    <property type="protein sequence ID" value="KUM57412.1"/>
    <property type="molecule type" value="Genomic_DNA"/>
</dbReference>
<evidence type="ECO:0000313" key="3">
    <source>
        <dbReference type="Proteomes" id="UP000055045"/>
    </source>
</evidence>
<dbReference type="STRING" id="48697.A0A124GQ91"/>
<protein>
    <submittedName>
        <fullName evidence="2">Uncharacterized protein</fullName>
    </submittedName>
</protein>
<comment type="caution">
    <text evidence="2">The sequence shown here is derived from an EMBL/GenBank/DDBJ whole genome shotgun (WGS) entry which is preliminary data.</text>
</comment>
<keyword evidence="3" id="KW-1185">Reference proteome</keyword>
<gene>
    <name evidence="2" type="ORF">ACN42_g9773</name>
</gene>
<name>A0A124GQ91_PENFR</name>
<dbReference type="AlphaFoldDB" id="A0A124GQ91"/>
<proteinExistence type="predicted"/>
<dbReference type="Proteomes" id="UP000055045">
    <property type="component" value="Unassembled WGS sequence"/>
</dbReference>
<feature type="region of interest" description="Disordered" evidence="1">
    <location>
        <begin position="211"/>
        <end position="264"/>
    </location>
</feature>
<evidence type="ECO:0000313" key="2">
    <source>
        <dbReference type="EMBL" id="KUM57412.1"/>
    </source>
</evidence>
<evidence type="ECO:0000256" key="1">
    <source>
        <dbReference type="SAM" id="MobiDB-lite"/>
    </source>
</evidence>
<organism evidence="2 3">
    <name type="scientific">Penicillium freii</name>
    <dbReference type="NCBI Taxonomy" id="48697"/>
    <lineage>
        <taxon>Eukaryota</taxon>
        <taxon>Fungi</taxon>
        <taxon>Dikarya</taxon>
        <taxon>Ascomycota</taxon>
        <taxon>Pezizomycotina</taxon>
        <taxon>Eurotiomycetes</taxon>
        <taxon>Eurotiomycetidae</taxon>
        <taxon>Eurotiales</taxon>
        <taxon>Aspergillaceae</taxon>
        <taxon>Penicillium</taxon>
    </lineage>
</organism>
<reference evidence="2 3" key="1">
    <citation type="submission" date="2015-10" db="EMBL/GenBank/DDBJ databases">
        <title>Genome sequencing of Penicillium freii.</title>
        <authorList>
            <person name="Nguyen H.D."/>
            <person name="Visagie C.M."/>
            <person name="Seifert K.A."/>
        </authorList>
    </citation>
    <scope>NUCLEOTIDE SEQUENCE [LARGE SCALE GENOMIC DNA]</scope>
    <source>
        <strain evidence="2 3">DAOM 242723</strain>
    </source>
</reference>
<sequence>MVNFSASCDTYLNSTLFLKEGQNKSQHMDTLRLTLLSALENSKSHQNALQDGHSVARYMNIPLMCDILAEKISYLFSEVRPHILESEDKDCDNCINWTDVIREGPLQAEQHNEKYRFRLRGRREVFEMTQFDYDLILSGLPRKLVHPETHTSDILAEISAIDLLTSEMRAWKSAAAEITKNIDDSLNRLTERLNKLEDLDVPECLLQEPLVASPGTNMGNGTPCRGSNGAPMTRSSGKKRRCEPDLEDQSSRKTHLTATRSTIS</sequence>